<feature type="region of interest" description="Disordered" evidence="1">
    <location>
        <begin position="66"/>
        <end position="92"/>
    </location>
</feature>
<evidence type="ECO:0000313" key="2">
    <source>
        <dbReference type="EMBL" id="NJQ04300.1"/>
    </source>
</evidence>
<dbReference type="RefSeq" id="WP_167967594.1">
    <property type="nucleotide sequence ID" value="NZ_BHZG01000019.1"/>
</dbReference>
<protein>
    <submittedName>
        <fullName evidence="2">Holin</fullName>
    </submittedName>
</protein>
<sequence length="92" mass="9233">MTMLNTAFWRGTMERAARTAAQTGVAVLGLDTTGVLDVDWGGGLALMASAGLLAVLTAVGSAPLGQHGPGVTESALPSPRSLRAARDRDAAG</sequence>
<dbReference type="Proteomes" id="UP000578686">
    <property type="component" value="Unassembled WGS sequence"/>
</dbReference>
<dbReference type="InterPro" id="IPR020109">
    <property type="entry name" value="Holin_r1t"/>
</dbReference>
<accession>A0A7X6CXL2</accession>
<organism evidence="2 3">
    <name type="scientific">Streptomyces lonarensis</name>
    <dbReference type="NCBI Taxonomy" id="700599"/>
    <lineage>
        <taxon>Bacteria</taxon>
        <taxon>Bacillati</taxon>
        <taxon>Actinomycetota</taxon>
        <taxon>Actinomycetes</taxon>
        <taxon>Kitasatosporales</taxon>
        <taxon>Streptomycetaceae</taxon>
        <taxon>Streptomyces</taxon>
    </lineage>
</organism>
<dbReference type="Pfam" id="PF16945">
    <property type="entry name" value="Phage_r1t_holin"/>
    <property type="match status" value="1"/>
</dbReference>
<dbReference type="EMBL" id="JAAVJD010000004">
    <property type="protein sequence ID" value="NJQ04300.1"/>
    <property type="molecule type" value="Genomic_DNA"/>
</dbReference>
<dbReference type="AlphaFoldDB" id="A0A7X6CXL2"/>
<name>A0A7X6CXL2_9ACTN</name>
<evidence type="ECO:0000256" key="1">
    <source>
        <dbReference type="SAM" id="MobiDB-lite"/>
    </source>
</evidence>
<reference evidence="2 3" key="1">
    <citation type="submission" date="2020-03" db="EMBL/GenBank/DDBJ databases">
        <title>Draft genome of Streptomyces sp. ventii, isolated from the Axial Seamount in the Pacific Ocean, and resequencing of the two type strains Streptomyces lonarensis strain NCL 716 and Streptomyces bohaiensis strain 11A07.</title>
        <authorList>
            <person name="Loughran R.M."/>
            <person name="Pfannmuller K.M."/>
            <person name="Wasson B.J."/>
            <person name="Deadmond M.C."/>
            <person name="Paddock B.E."/>
            <person name="Koyack M.J."/>
            <person name="Gallegos D.A."/>
            <person name="Mitchell E.A."/>
            <person name="Ushijima B."/>
            <person name="Saw J.H."/>
            <person name="Mcphail K.L."/>
            <person name="Videau P."/>
        </authorList>
    </citation>
    <scope>NUCLEOTIDE SEQUENCE [LARGE SCALE GENOMIC DNA]</scope>
    <source>
        <strain evidence="2 3">NCL716</strain>
    </source>
</reference>
<gene>
    <name evidence="2" type="ORF">HCN56_01580</name>
</gene>
<keyword evidence="3" id="KW-1185">Reference proteome</keyword>
<evidence type="ECO:0000313" key="3">
    <source>
        <dbReference type="Proteomes" id="UP000578686"/>
    </source>
</evidence>
<proteinExistence type="predicted"/>
<comment type="caution">
    <text evidence="2">The sequence shown here is derived from an EMBL/GenBank/DDBJ whole genome shotgun (WGS) entry which is preliminary data.</text>
</comment>